<evidence type="ECO:0000313" key="4">
    <source>
        <dbReference type="EMBL" id="GFS29134.1"/>
    </source>
</evidence>
<dbReference type="GO" id="GO:0046983">
    <property type="term" value="F:protein dimerization activity"/>
    <property type="evidence" value="ECO:0007669"/>
    <property type="project" value="InterPro"/>
</dbReference>
<dbReference type="AlphaFoldDB" id="A0A7J0D7R2"/>
<evidence type="ECO:0000256" key="1">
    <source>
        <dbReference type="SAM" id="MobiDB-lite"/>
    </source>
</evidence>
<evidence type="ECO:0008006" key="6">
    <source>
        <dbReference type="Google" id="ProtNLM"/>
    </source>
</evidence>
<feature type="domain" description="HAT C-terminal dimerisation" evidence="3">
    <location>
        <begin position="380"/>
        <end position="447"/>
    </location>
</feature>
<evidence type="ECO:0000259" key="2">
    <source>
        <dbReference type="Pfam" id="PF04937"/>
    </source>
</evidence>
<reference evidence="5" key="1">
    <citation type="submission" date="2019-07" db="EMBL/GenBank/DDBJ databases">
        <title>De Novo Assembly of kiwifruit Actinidia rufa.</title>
        <authorList>
            <person name="Sugita-Konishi S."/>
            <person name="Sato K."/>
            <person name="Mori E."/>
            <person name="Abe Y."/>
            <person name="Kisaki G."/>
            <person name="Hamano K."/>
            <person name="Suezawa K."/>
            <person name="Otani M."/>
            <person name="Fukuda T."/>
            <person name="Manabe T."/>
            <person name="Gomi K."/>
            <person name="Tabuchi M."/>
            <person name="Akimitsu K."/>
            <person name="Kataoka I."/>
        </authorList>
    </citation>
    <scope>NUCLEOTIDE SEQUENCE [LARGE SCALE GENOMIC DNA]</scope>
    <source>
        <strain evidence="5">cv. Fuchu</strain>
    </source>
</reference>
<evidence type="ECO:0000313" key="5">
    <source>
        <dbReference type="Proteomes" id="UP000585474"/>
    </source>
</evidence>
<feature type="region of interest" description="Disordered" evidence="1">
    <location>
        <begin position="509"/>
        <end position="529"/>
    </location>
</feature>
<accession>A0A7J0D7R2</accession>
<feature type="domain" description="DUF659" evidence="2">
    <location>
        <begin position="74"/>
        <end position="146"/>
    </location>
</feature>
<dbReference type="PANTHER" id="PTHR32166">
    <property type="entry name" value="OSJNBA0013A04.12 PROTEIN"/>
    <property type="match status" value="1"/>
</dbReference>
<sequence>MLLNQKRGGLVGVLVEVILHLRRLLILGLGSNSIVRLLGCSTQQACPFHLARNPYCASSYTFAANHNISGYLPPGYNLLRTTLLKRERSNIDRLLEPIRDTWSEKGVSIVSDGWSDSQRRPLINFMAVKEGGPMFLKAVDCSREQRITKNVENNVFTYGECSWISDVVGDVMMVKHFITNHSMRLAMYNEFVPLKLLSVVDTRFASSLVILKRFKLIKQGLQTMVISDKWSSYKEEDVGKAKFVKDKVLDDVWWDHINFILSFTAPIYDMLRACDTDKPCLHLVYDMWDTMIEKNRWNKNNTPLHCLAHSLNPRYYSDQWLHEDPKRVPPHRDEEIMLEKNKCLKRYFEDPEERNKAMIECGKFSTKMRPFSDVDSIQGRWTMDPYTWWAMHGTVAPRIQNLTFKLLAQPASSSYCERNWSTYSFIHSVRRNKMTPQRTEDLVFIHTKVLKIARRRTPQYYEGENKMWDIAGDQFESLGDIGILEVANLALDEPDLEAVIFMDNGGEGAGCGDGDGDGDGDDLVELGSN</sequence>
<proteinExistence type="predicted"/>
<organism evidence="4 5">
    <name type="scientific">Actinidia rufa</name>
    <dbReference type="NCBI Taxonomy" id="165716"/>
    <lineage>
        <taxon>Eukaryota</taxon>
        <taxon>Viridiplantae</taxon>
        <taxon>Streptophyta</taxon>
        <taxon>Embryophyta</taxon>
        <taxon>Tracheophyta</taxon>
        <taxon>Spermatophyta</taxon>
        <taxon>Magnoliopsida</taxon>
        <taxon>eudicotyledons</taxon>
        <taxon>Gunneridae</taxon>
        <taxon>Pentapetalae</taxon>
        <taxon>asterids</taxon>
        <taxon>Ericales</taxon>
        <taxon>Actinidiaceae</taxon>
        <taxon>Actinidia</taxon>
    </lineage>
</organism>
<dbReference type="Proteomes" id="UP000585474">
    <property type="component" value="Unassembled WGS sequence"/>
</dbReference>
<dbReference type="OrthoDB" id="2017576at2759"/>
<gene>
    <name evidence="4" type="ORF">Acr_00g0005490</name>
</gene>
<dbReference type="SUPFAM" id="SSF53098">
    <property type="entry name" value="Ribonuclease H-like"/>
    <property type="match status" value="1"/>
</dbReference>
<dbReference type="Pfam" id="PF05699">
    <property type="entry name" value="Dimer_Tnp_hAT"/>
    <property type="match status" value="1"/>
</dbReference>
<dbReference type="PANTHER" id="PTHR32166:SF81">
    <property type="entry name" value="OS06G0658400 PROTEIN"/>
    <property type="match status" value="1"/>
</dbReference>
<protein>
    <recommendedName>
        <fullName evidence="6">HAT dimerization domain-containing protein</fullName>
    </recommendedName>
</protein>
<dbReference type="Pfam" id="PF04937">
    <property type="entry name" value="DUF659"/>
    <property type="match status" value="1"/>
</dbReference>
<name>A0A7J0D7R2_9ERIC</name>
<dbReference type="InterPro" id="IPR012337">
    <property type="entry name" value="RNaseH-like_sf"/>
</dbReference>
<evidence type="ECO:0000259" key="3">
    <source>
        <dbReference type="Pfam" id="PF05699"/>
    </source>
</evidence>
<comment type="caution">
    <text evidence="4">The sequence shown here is derived from an EMBL/GenBank/DDBJ whole genome shotgun (WGS) entry which is preliminary data.</text>
</comment>
<dbReference type="EMBL" id="BJWL01000073">
    <property type="protein sequence ID" value="GFS29134.1"/>
    <property type="molecule type" value="Genomic_DNA"/>
</dbReference>
<dbReference type="InterPro" id="IPR008906">
    <property type="entry name" value="HATC_C_dom"/>
</dbReference>
<feature type="compositionally biased region" description="Acidic residues" evidence="1">
    <location>
        <begin position="514"/>
        <end position="529"/>
    </location>
</feature>
<dbReference type="InterPro" id="IPR007021">
    <property type="entry name" value="DUF659"/>
</dbReference>
<keyword evidence="5" id="KW-1185">Reference proteome</keyword>